<dbReference type="AlphaFoldDB" id="A0A6J5X7J3"/>
<keyword evidence="2" id="KW-1185">Reference proteome</keyword>
<proteinExistence type="predicted"/>
<gene>
    <name evidence="1" type="ORF">ORAREDHAP_LOCUS27902</name>
</gene>
<evidence type="ECO:0000313" key="2">
    <source>
        <dbReference type="Proteomes" id="UP000507245"/>
    </source>
</evidence>
<evidence type="ECO:0000313" key="1">
    <source>
        <dbReference type="EMBL" id="CAB4308457.1"/>
    </source>
</evidence>
<accession>A0A6J5X7J3</accession>
<name>A0A6J5X7J3_PRUAR</name>
<organism evidence="1 2">
    <name type="scientific">Prunus armeniaca</name>
    <name type="common">Apricot</name>
    <name type="synonym">Armeniaca vulgaris</name>
    <dbReference type="NCBI Taxonomy" id="36596"/>
    <lineage>
        <taxon>Eukaryota</taxon>
        <taxon>Viridiplantae</taxon>
        <taxon>Streptophyta</taxon>
        <taxon>Embryophyta</taxon>
        <taxon>Tracheophyta</taxon>
        <taxon>Spermatophyta</taxon>
        <taxon>Magnoliopsida</taxon>
        <taxon>eudicotyledons</taxon>
        <taxon>Gunneridae</taxon>
        <taxon>Pentapetalae</taxon>
        <taxon>rosids</taxon>
        <taxon>fabids</taxon>
        <taxon>Rosales</taxon>
        <taxon>Rosaceae</taxon>
        <taxon>Amygdaloideae</taxon>
        <taxon>Amygdaleae</taxon>
        <taxon>Prunus</taxon>
    </lineage>
</organism>
<dbReference type="Proteomes" id="UP000507245">
    <property type="component" value="Unassembled WGS sequence"/>
</dbReference>
<sequence length="59" mass="6819">MSTISPDFPNHSQSNMKPMKLDMGWLAMVERFMEYHEVTKHQKVIVAAMHLGGDNALWM</sequence>
<reference evidence="2" key="1">
    <citation type="journal article" date="2020" name="Genome Biol.">
        <title>Gamete binning: chromosome-level and haplotype-resolved genome assembly enabled by high-throughput single-cell sequencing of gamete genomes.</title>
        <authorList>
            <person name="Campoy J.A."/>
            <person name="Sun H."/>
            <person name="Goel M."/>
            <person name="Jiao W.-B."/>
            <person name="Folz-Donahue K."/>
            <person name="Wang N."/>
            <person name="Rubio M."/>
            <person name="Liu C."/>
            <person name="Kukat C."/>
            <person name="Ruiz D."/>
            <person name="Huettel B."/>
            <person name="Schneeberger K."/>
        </authorList>
    </citation>
    <scope>NUCLEOTIDE SEQUENCE [LARGE SCALE GENOMIC DNA]</scope>
    <source>
        <strain evidence="2">cv. Rojo Pasion</strain>
    </source>
</reference>
<dbReference type="EMBL" id="CAEKKB010000004">
    <property type="protein sequence ID" value="CAB4308457.1"/>
    <property type="molecule type" value="Genomic_DNA"/>
</dbReference>
<protein>
    <submittedName>
        <fullName evidence="1">Uncharacterized protein</fullName>
    </submittedName>
</protein>